<gene>
    <name evidence="2" type="ORF">AXF42_Ash016638</name>
</gene>
<feature type="domain" description="Reverse transcriptase/retrotransposon-derived protein RNase H-like" evidence="1">
    <location>
        <begin position="19"/>
        <end position="85"/>
    </location>
</feature>
<dbReference type="EMBL" id="KZ452038">
    <property type="protein sequence ID" value="PKA49449.1"/>
    <property type="molecule type" value="Genomic_DNA"/>
</dbReference>
<name>A0A2I0A1M8_9ASPA</name>
<dbReference type="InterPro" id="IPR041577">
    <property type="entry name" value="RT_RNaseH_2"/>
</dbReference>
<evidence type="ECO:0000313" key="3">
    <source>
        <dbReference type="Proteomes" id="UP000236161"/>
    </source>
</evidence>
<dbReference type="OrthoDB" id="7789233at2759"/>
<sequence length="165" mass="18156">MGDRCLPFFKVLRENHPTWNDDCQRAFNDLKKYLLSPPLLSAPIPGKDLLLYIGATDGCVSAVLAREDVGTASHILCLSRPPRRRTEVSSSRETLFCSNKCCSQAAPLFSGALNKGDDRPTSPKNTPFPGGIREVAEVGCGAIRVRHRLHFKIRIKKPDTCGFCG</sequence>
<protein>
    <recommendedName>
        <fullName evidence="1">Reverse transcriptase/retrotransposon-derived protein RNase H-like domain-containing protein</fullName>
    </recommendedName>
</protein>
<dbReference type="Gene3D" id="3.30.70.270">
    <property type="match status" value="1"/>
</dbReference>
<dbReference type="InterPro" id="IPR043128">
    <property type="entry name" value="Rev_trsase/Diguanyl_cyclase"/>
</dbReference>
<dbReference type="Pfam" id="PF17919">
    <property type="entry name" value="RT_RNaseH_2"/>
    <property type="match status" value="1"/>
</dbReference>
<dbReference type="AlphaFoldDB" id="A0A2I0A1M8"/>
<organism evidence="2 3">
    <name type="scientific">Apostasia shenzhenica</name>
    <dbReference type="NCBI Taxonomy" id="1088818"/>
    <lineage>
        <taxon>Eukaryota</taxon>
        <taxon>Viridiplantae</taxon>
        <taxon>Streptophyta</taxon>
        <taxon>Embryophyta</taxon>
        <taxon>Tracheophyta</taxon>
        <taxon>Spermatophyta</taxon>
        <taxon>Magnoliopsida</taxon>
        <taxon>Liliopsida</taxon>
        <taxon>Asparagales</taxon>
        <taxon>Orchidaceae</taxon>
        <taxon>Apostasioideae</taxon>
        <taxon>Apostasia</taxon>
    </lineage>
</organism>
<accession>A0A2I0A1M8</accession>
<proteinExistence type="predicted"/>
<dbReference type="Proteomes" id="UP000236161">
    <property type="component" value="Unassembled WGS sequence"/>
</dbReference>
<evidence type="ECO:0000313" key="2">
    <source>
        <dbReference type="EMBL" id="PKA49449.1"/>
    </source>
</evidence>
<keyword evidence="3" id="KW-1185">Reference proteome</keyword>
<dbReference type="InterPro" id="IPR043502">
    <property type="entry name" value="DNA/RNA_pol_sf"/>
</dbReference>
<reference evidence="2 3" key="1">
    <citation type="journal article" date="2017" name="Nature">
        <title>The Apostasia genome and the evolution of orchids.</title>
        <authorList>
            <person name="Zhang G.Q."/>
            <person name="Liu K.W."/>
            <person name="Li Z."/>
            <person name="Lohaus R."/>
            <person name="Hsiao Y.Y."/>
            <person name="Niu S.C."/>
            <person name="Wang J.Y."/>
            <person name="Lin Y.C."/>
            <person name="Xu Q."/>
            <person name="Chen L.J."/>
            <person name="Yoshida K."/>
            <person name="Fujiwara S."/>
            <person name="Wang Z.W."/>
            <person name="Zhang Y.Q."/>
            <person name="Mitsuda N."/>
            <person name="Wang M."/>
            <person name="Liu G.H."/>
            <person name="Pecoraro L."/>
            <person name="Huang H.X."/>
            <person name="Xiao X.J."/>
            <person name="Lin M."/>
            <person name="Wu X.Y."/>
            <person name="Wu W.L."/>
            <person name="Chen Y.Y."/>
            <person name="Chang S.B."/>
            <person name="Sakamoto S."/>
            <person name="Ohme-Takagi M."/>
            <person name="Yagi M."/>
            <person name="Zeng S.J."/>
            <person name="Shen C.Y."/>
            <person name="Yeh C.M."/>
            <person name="Luo Y.B."/>
            <person name="Tsai W.C."/>
            <person name="Van de Peer Y."/>
            <person name="Liu Z.J."/>
        </authorList>
    </citation>
    <scope>NUCLEOTIDE SEQUENCE [LARGE SCALE GENOMIC DNA]</scope>
    <source>
        <strain evidence="3">cv. Shenzhen</strain>
        <tissue evidence="2">Stem</tissue>
    </source>
</reference>
<dbReference type="SUPFAM" id="SSF56672">
    <property type="entry name" value="DNA/RNA polymerases"/>
    <property type="match status" value="1"/>
</dbReference>
<evidence type="ECO:0000259" key="1">
    <source>
        <dbReference type="Pfam" id="PF17919"/>
    </source>
</evidence>